<sequence>MAADVEGDRVGASAWDYYVPYQEDLGAALEELRHRVFRAGDYFWVRGGDWLPEEERRPRPLSLDELWADEWTQHSGTHSILDVFHVQREGEEPEVCAVQPVTAEEARRATGTERLTREHLPAIQDLARERWYGRCAVLHDDHGTPREIYFWGWSGD</sequence>
<organism evidence="1 2">
    <name type="scientific">Streptomyces chiangmaiensis</name>
    <dbReference type="NCBI Taxonomy" id="766497"/>
    <lineage>
        <taxon>Bacteria</taxon>
        <taxon>Bacillati</taxon>
        <taxon>Actinomycetota</taxon>
        <taxon>Actinomycetes</taxon>
        <taxon>Kitasatosporales</taxon>
        <taxon>Streptomycetaceae</taxon>
        <taxon>Streptomyces</taxon>
    </lineage>
</organism>
<name>A0ABU7FDZ3_9ACTN</name>
<evidence type="ECO:0000313" key="2">
    <source>
        <dbReference type="Proteomes" id="UP001333996"/>
    </source>
</evidence>
<accession>A0ABU7FDZ3</accession>
<proteinExistence type="predicted"/>
<reference evidence="1" key="1">
    <citation type="submission" date="2024-01" db="EMBL/GenBank/DDBJ databases">
        <title>First draft genome sequence data of TA4-1, the type strain of Gram-positive actinobacterium Streptomyces chiangmaiensis.</title>
        <authorList>
            <person name="Yasawong M."/>
            <person name="Nantapong N."/>
        </authorList>
    </citation>
    <scope>NUCLEOTIDE SEQUENCE</scope>
    <source>
        <strain evidence="1">TA4-1</strain>
    </source>
</reference>
<protein>
    <submittedName>
        <fullName evidence="1">Uncharacterized protein</fullName>
    </submittedName>
</protein>
<evidence type="ECO:0000313" key="1">
    <source>
        <dbReference type="EMBL" id="MED7821583.1"/>
    </source>
</evidence>
<gene>
    <name evidence="1" type="ORF">VXC91_06200</name>
</gene>
<keyword evidence="2" id="KW-1185">Reference proteome</keyword>
<comment type="caution">
    <text evidence="1">The sequence shown here is derived from an EMBL/GenBank/DDBJ whole genome shotgun (WGS) entry which is preliminary data.</text>
</comment>
<dbReference type="Proteomes" id="UP001333996">
    <property type="component" value="Unassembled WGS sequence"/>
</dbReference>
<dbReference type="EMBL" id="JAYWVC010000012">
    <property type="protein sequence ID" value="MED7821583.1"/>
    <property type="molecule type" value="Genomic_DNA"/>
</dbReference>
<dbReference type="RefSeq" id="WP_329505697.1">
    <property type="nucleotide sequence ID" value="NZ_BAAAYZ010000224.1"/>
</dbReference>